<organism evidence="1 2">
    <name type="scientific">Alloacidobacterium dinghuense</name>
    <dbReference type="NCBI Taxonomy" id="2763107"/>
    <lineage>
        <taxon>Bacteria</taxon>
        <taxon>Pseudomonadati</taxon>
        <taxon>Acidobacteriota</taxon>
        <taxon>Terriglobia</taxon>
        <taxon>Terriglobales</taxon>
        <taxon>Acidobacteriaceae</taxon>
        <taxon>Alloacidobacterium</taxon>
    </lineage>
</organism>
<protein>
    <submittedName>
        <fullName evidence="1">Activator of (R)-2-hydroxyglutaryl-CoA dehydratase</fullName>
    </submittedName>
</protein>
<dbReference type="PANTHER" id="PTHR32329:SF2">
    <property type="entry name" value="BIFUNCTIONAL PROTEIN [INCLUDES 2-HYDROXYACYL-COA DEHYDRATASE (N-TER) AND ITS ACTIVATOR DOMAIN (C_TERM)"/>
    <property type="match status" value="1"/>
</dbReference>
<evidence type="ECO:0000313" key="1">
    <source>
        <dbReference type="EMBL" id="QNI32772.1"/>
    </source>
</evidence>
<dbReference type="Proteomes" id="UP000515312">
    <property type="component" value="Chromosome"/>
</dbReference>
<name>A0A7G8BJQ2_9BACT</name>
<dbReference type="RefSeq" id="WP_186743726.1">
    <property type="nucleotide sequence ID" value="NZ_CP060394.1"/>
</dbReference>
<dbReference type="PANTHER" id="PTHR32329">
    <property type="entry name" value="BIFUNCTIONAL PROTEIN [INCLUDES 2-HYDROXYACYL-COA DEHYDRATASE (N-TER) AND ITS ACTIVATOR DOMAIN (C_TERM)-RELATED"/>
    <property type="match status" value="1"/>
</dbReference>
<proteinExistence type="predicted"/>
<evidence type="ECO:0000313" key="2">
    <source>
        <dbReference type="Proteomes" id="UP000515312"/>
    </source>
</evidence>
<dbReference type="InterPro" id="IPR051805">
    <property type="entry name" value="Dehydratase_Activator_Redct"/>
</dbReference>
<reference evidence="1 2" key="1">
    <citation type="submission" date="2020-08" db="EMBL/GenBank/DDBJ databases">
        <title>Edaphobacter telluris sp. nov. and Acidobacterium dinghuensis sp. nov., two acidobacteria isolated from forest soil.</title>
        <authorList>
            <person name="Fu J."/>
            <person name="Qiu L."/>
        </authorList>
    </citation>
    <scope>NUCLEOTIDE SEQUENCE [LARGE SCALE GENOMIC DNA]</scope>
    <source>
        <strain evidence="1">4Y35</strain>
    </source>
</reference>
<keyword evidence="2" id="KW-1185">Reference proteome</keyword>
<dbReference type="AlphaFoldDB" id="A0A7G8BJQ2"/>
<accession>A0A7G8BJQ2</accession>
<dbReference type="KEGG" id="adin:H7849_01865"/>
<dbReference type="EMBL" id="CP060394">
    <property type="protein sequence ID" value="QNI32772.1"/>
    <property type="molecule type" value="Genomic_DNA"/>
</dbReference>
<gene>
    <name evidence="1" type="ORF">H7849_01865</name>
</gene>
<sequence>MPAAEIVQTDFEVEIQARIDAERARLRAEAGLARMREFKKPVERTFTGAERDYVTILFGGLTWKHEEMIKAVFHGSGYRCENIPTPIVADFQAGKEFGNNGQCNPTYFTVGNLVRYLQGLEQQGMTKQQIIDNYVFFTAGSCGPCRFGMYEAEYRFALKNSGFDGFRVLLFQQTDGIKAASGEPGLKFSVDFGMGMLNALNLGDVLNELVYQVRPFEVRKGETDKVIQQAAKTLTDTLRDRKRWHINDAAPSWAKPFLAKHDKIAGIGCTLGKVAHNLYGKEYVDALHACRDSINAIEVDRLRVKPVIKITGEFWAQTTEGDGNFNMFAFLEREGAQVLVEPIATWIAYMMYVAKEGAKARAGAEAPYRDPKWFELKKRFANEFKLFKKTGGLSAGSAMWNYFYHRTIKHMGDTAHHLIPQKELSRLAHPFYHQLARGGEGYMEVGKNVYYTVNHLCHMVLALKPFGCMPSTQSDGVQSRVVNKFKDMIFLPIETSGEGEVNAHSRVQMALAEAKAKARAEFDNVLTQTGKSLDDLRDYVDSHPELKHALYKVPHREGVAGTAAQFAWHVSDLMNRDRSYRRQPRVSLATSQVA</sequence>